<protein>
    <submittedName>
        <fullName evidence="6">Zinc carboxypeptidase</fullName>
    </submittedName>
</protein>
<dbReference type="Proteomes" id="UP000182427">
    <property type="component" value="Chromosome I"/>
</dbReference>
<dbReference type="InterPro" id="IPR000834">
    <property type="entry name" value="Peptidase_M14"/>
</dbReference>
<dbReference type="PANTHER" id="PTHR11705">
    <property type="entry name" value="PROTEASE FAMILY M14 CARBOXYPEPTIDASE A,B"/>
    <property type="match status" value="1"/>
</dbReference>
<accession>A0A1G7N6W5</accession>
<keyword evidence="6" id="KW-0645">Protease</keyword>
<feature type="chain" id="PRO_5009242033" evidence="4">
    <location>
        <begin position="22"/>
        <end position="660"/>
    </location>
</feature>
<organism evidence="6 7">
    <name type="scientific">Terriglobus roseus</name>
    <dbReference type="NCBI Taxonomy" id="392734"/>
    <lineage>
        <taxon>Bacteria</taxon>
        <taxon>Pseudomonadati</taxon>
        <taxon>Acidobacteriota</taxon>
        <taxon>Terriglobia</taxon>
        <taxon>Terriglobales</taxon>
        <taxon>Acidobacteriaceae</taxon>
        <taxon>Terriglobus</taxon>
    </lineage>
</organism>
<feature type="signal peptide" evidence="4">
    <location>
        <begin position="1"/>
        <end position="21"/>
    </location>
</feature>
<dbReference type="AlphaFoldDB" id="A0A1G7N6W5"/>
<comment type="similarity">
    <text evidence="2">Belongs to the peptidase M14 family.</text>
</comment>
<evidence type="ECO:0000313" key="7">
    <source>
        <dbReference type="Proteomes" id="UP000182427"/>
    </source>
</evidence>
<dbReference type="EMBL" id="LT629690">
    <property type="protein sequence ID" value="SDF69795.1"/>
    <property type="molecule type" value="Genomic_DNA"/>
</dbReference>
<sequence length="660" mass="73499">MLRATSLARTAVLLMPIAALAQTMQLRPHSMYEPPAAAAAKSLADSTAGVPQDELTTGEKTNWEKTGLYDETVAMMRLYEKRSKFIKVIPFGTTPEGRTMYAAIISKDKAFTPEAAHKTDKAVILIQSGIHSGEIEGKDTAMMLMRDMAVTNHPKQAAWLDKAIFVVIPLYEIDGHEDRSPYNRANQNGPDITGTRPQEQQLNLNRDYIKADAPETRNFLKLYNTWLPDFMFDNHVTDGADYQYDVTWDMTHHDDIGPGSRDWVNSRFIPQLNKRMEADGHLVSPYGALRGDGMGFAGGGGSPLAPPAGGARGNGGGGGGDDRARRAAPASTNGQRDFNVEVFSPRYSHYWSGARNRPCLLVETHSLKLPKTRAWSNYDIMVHSIDIVTEDPQALRKAVRDSDAADAALAGKRDQEMFLGGKTAATSHPIMYHSLKRGTDVSPITGKPVQHFTAEKDDFMVNMHDGVDTTASAPVPAGFLIPIAWKSIADELALQGVVVEKTTKDLSDQTFETWRFTDITKQNFPFEGRTFTDYKLTPVKEKMHMPAGSYYIPMNQPRARIIMAMLHPAAPDALVRWGFFDNIFERMGRIGAAEYLSVPIATKEAADHPELWKEFQSKVDSDPTFANDPDARLKWWIERSNYQPSAVNKYPIAEVWTKNW</sequence>
<evidence type="ECO:0000256" key="1">
    <source>
        <dbReference type="ARBA" id="ARBA00001947"/>
    </source>
</evidence>
<evidence type="ECO:0000256" key="4">
    <source>
        <dbReference type="SAM" id="SignalP"/>
    </source>
</evidence>
<dbReference type="GO" id="GO:0005615">
    <property type="term" value="C:extracellular space"/>
    <property type="evidence" value="ECO:0007669"/>
    <property type="project" value="TreeGrafter"/>
</dbReference>
<keyword evidence="4" id="KW-0732">Signal</keyword>
<evidence type="ECO:0000313" key="6">
    <source>
        <dbReference type="EMBL" id="SDF69795.1"/>
    </source>
</evidence>
<dbReference type="GO" id="GO:0006508">
    <property type="term" value="P:proteolysis"/>
    <property type="evidence" value="ECO:0007669"/>
    <property type="project" value="InterPro"/>
</dbReference>
<evidence type="ECO:0000256" key="2">
    <source>
        <dbReference type="ARBA" id="ARBA00005988"/>
    </source>
</evidence>
<evidence type="ECO:0000256" key="3">
    <source>
        <dbReference type="SAM" id="MobiDB-lite"/>
    </source>
</evidence>
<dbReference type="Gene3D" id="3.40.630.10">
    <property type="entry name" value="Zn peptidases"/>
    <property type="match status" value="1"/>
</dbReference>
<dbReference type="GO" id="GO:0004181">
    <property type="term" value="F:metallocarboxypeptidase activity"/>
    <property type="evidence" value="ECO:0007669"/>
    <property type="project" value="InterPro"/>
</dbReference>
<dbReference type="RefSeq" id="WP_083345883.1">
    <property type="nucleotide sequence ID" value="NZ_LT629690.1"/>
</dbReference>
<dbReference type="SUPFAM" id="SSF53187">
    <property type="entry name" value="Zn-dependent exopeptidases"/>
    <property type="match status" value="1"/>
</dbReference>
<dbReference type="Pfam" id="PF00246">
    <property type="entry name" value="Peptidase_M14"/>
    <property type="match status" value="1"/>
</dbReference>
<keyword evidence="6" id="KW-0121">Carboxypeptidase</keyword>
<comment type="cofactor">
    <cofactor evidence="1">
        <name>Zn(2+)</name>
        <dbReference type="ChEBI" id="CHEBI:29105"/>
    </cofactor>
</comment>
<feature type="region of interest" description="Disordered" evidence="3">
    <location>
        <begin position="299"/>
        <end position="333"/>
    </location>
</feature>
<proteinExistence type="inferred from homology"/>
<name>A0A1G7N6W5_9BACT</name>
<dbReference type="GO" id="GO:0008270">
    <property type="term" value="F:zinc ion binding"/>
    <property type="evidence" value="ECO:0007669"/>
    <property type="project" value="InterPro"/>
</dbReference>
<dbReference type="OrthoDB" id="9758209at2"/>
<keyword evidence="7" id="KW-1185">Reference proteome</keyword>
<reference evidence="7" key="1">
    <citation type="submission" date="2016-10" db="EMBL/GenBank/DDBJ databases">
        <authorList>
            <person name="Varghese N."/>
            <person name="Submissions S."/>
        </authorList>
    </citation>
    <scope>NUCLEOTIDE SEQUENCE [LARGE SCALE GENOMIC DNA]</scope>
    <source>
        <strain evidence="7">GAS232</strain>
    </source>
</reference>
<feature type="domain" description="Peptidase M14" evidence="5">
    <location>
        <begin position="76"/>
        <end position="208"/>
    </location>
</feature>
<gene>
    <name evidence="6" type="ORF">SAMN05444167_3034</name>
</gene>
<dbReference type="PANTHER" id="PTHR11705:SF145">
    <property type="entry name" value="PEPTIDASE M14 CARBOXYPEPTIDASE A DOMAIN-CONTAINING PROTEIN"/>
    <property type="match status" value="1"/>
</dbReference>
<evidence type="ECO:0000259" key="5">
    <source>
        <dbReference type="Pfam" id="PF00246"/>
    </source>
</evidence>
<keyword evidence="6" id="KW-0378">Hydrolase</keyword>
<feature type="compositionally biased region" description="Gly residues" evidence="3">
    <location>
        <begin position="310"/>
        <end position="319"/>
    </location>
</feature>